<feature type="transmembrane region" description="Helical" evidence="5">
    <location>
        <begin position="433"/>
        <end position="452"/>
    </location>
</feature>
<feature type="transmembrane region" description="Helical" evidence="5">
    <location>
        <begin position="295"/>
        <end position="314"/>
    </location>
</feature>
<organism evidence="7 8">
    <name type="scientific">Solihabitans fulvus</name>
    <dbReference type="NCBI Taxonomy" id="1892852"/>
    <lineage>
        <taxon>Bacteria</taxon>
        <taxon>Bacillati</taxon>
        <taxon>Actinomycetota</taxon>
        <taxon>Actinomycetes</taxon>
        <taxon>Pseudonocardiales</taxon>
        <taxon>Pseudonocardiaceae</taxon>
        <taxon>Solihabitans</taxon>
    </lineage>
</organism>
<feature type="transmembrane region" description="Helical" evidence="5">
    <location>
        <begin position="326"/>
        <end position="345"/>
    </location>
</feature>
<feature type="transmembrane region" description="Helical" evidence="5">
    <location>
        <begin position="125"/>
        <end position="147"/>
    </location>
</feature>
<protein>
    <submittedName>
        <fullName evidence="7">MFS transporter</fullName>
    </submittedName>
</protein>
<feature type="transmembrane region" description="Helical" evidence="5">
    <location>
        <begin position="159"/>
        <end position="180"/>
    </location>
</feature>
<evidence type="ECO:0000256" key="4">
    <source>
        <dbReference type="ARBA" id="ARBA00023136"/>
    </source>
</evidence>
<dbReference type="GO" id="GO:0022857">
    <property type="term" value="F:transmembrane transporter activity"/>
    <property type="evidence" value="ECO:0007669"/>
    <property type="project" value="InterPro"/>
</dbReference>
<feature type="transmembrane region" description="Helical" evidence="5">
    <location>
        <begin position="32"/>
        <end position="55"/>
    </location>
</feature>
<dbReference type="Gene3D" id="1.20.1720.10">
    <property type="entry name" value="Multidrug resistance protein D"/>
    <property type="match status" value="1"/>
</dbReference>
<dbReference type="InterPro" id="IPR020846">
    <property type="entry name" value="MFS_dom"/>
</dbReference>
<feature type="domain" description="Major facilitator superfamily (MFS) profile" evidence="6">
    <location>
        <begin position="1"/>
        <end position="457"/>
    </location>
</feature>
<accession>A0A5B2XJV5</accession>
<reference evidence="7 8" key="1">
    <citation type="submission" date="2019-09" db="EMBL/GenBank/DDBJ databases">
        <title>Goodfellowia gen. nov., a new genus of the Pseudonocardineae related to Actinoalloteichus, containing Goodfellowia coeruleoviolacea gen. nov., comb. nov. gen. nov., comb. nov.</title>
        <authorList>
            <person name="Labeda D."/>
        </authorList>
    </citation>
    <scope>NUCLEOTIDE SEQUENCE [LARGE SCALE GENOMIC DNA]</scope>
    <source>
        <strain evidence="7 8">AN110305</strain>
    </source>
</reference>
<proteinExistence type="predicted"/>
<keyword evidence="4 5" id="KW-0472">Membrane</keyword>
<feature type="transmembrane region" description="Helical" evidence="5">
    <location>
        <begin position="67"/>
        <end position="86"/>
    </location>
</feature>
<dbReference type="EMBL" id="VUOB01000019">
    <property type="protein sequence ID" value="KAA2263042.1"/>
    <property type="molecule type" value="Genomic_DNA"/>
</dbReference>
<dbReference type="AlphaFoldDB" id="A0A5B2XJV5"/>
<evidence type="ECO:0000256" key="5">
    <source>
        <dbReference type="SAM" id="Phobius"/>
    </source>
</evidence>
<evidence type="ECO:0000313" key="8">
    <source>
        <dbReference type="Proteomes" id="UP000323454"/>
    </source>
</evidence>
<dbReference type="InterPro" id="IPR011701">
    <property type="entry name" value="MFS"/>
</dbReference>
<dbReference type="Pfam" id="PF07690">
    <property type="entry name" value="MFS_1"/>
    <property type="match status" value="2"/>
</dbReference>
<gene>
    <name evidence="7" type="ORF">F0L68_11215</name>
</gene>
<dbReference type="Proteomes" id="UP000323454">
    <property type="component" value="Unassembled WGS sequence"/>
</dbReference>
<dbReference type="SUPFAM" id="SSF103473">
    <property type="entry name" value="MFS general substrate transporter"/>
    <property type="match status" value="2"/>
</dbReference>
<dbReference type="Gene3D" id="1.20.1250.20">
    <property type="entry name" value="MFS general substrate transporter like domains"/>
    <property type="match status" value="1"/>
</dbReference>
<evidence type="ECO:0000256" key="1">
    <source>
        <dbReference type="ARBA" id="ARBA00004651"/>
    </source>
</evidence>
<comment type="caution">
    <text evidence="7">The sequence shown here is derived from an EMBL/GenBank/DDBJ whole genome shotgun (WGS) entry which is preliminary data.</text>
</comment>
<sequence length="472" mass="47908">MLPVILSASFMAAFDFSVVNVAAPSLQTTLHAGSAALELVVGGYAFTYASGMVTGGKLGDLFGHRTLFLLGMAGFTLASLLCGLAGTPGQLVGARLLQGLTASAMVPQVMALITATFPPGERLRALSWFGVTIGLGSTAGQVLGGLLLDADVLGLGWRAIFLINLPVGLVALTFAARWLPRGRAASRPRLDPVGVVGVSGSLALALVPLALGREAGWPAWTWLAMAASVPALVGTLAWERRIARRGGEPLLDLALFRAGSFRTGLAVNVAFMASFSSLMFTVTLLLQAGLGASPLHAGLTFAPLAVGSALSSILGRGLIARHGRRVMTFGSALTGVGVLGLAVELRVLGADLTPPWLLLPLGLAGIGSGLTLPSVLGVALSGVRPAKAGAASGVLTTTQQFAGATGVAVLGALFFGALGTHPGRADFTAAAQLTLWIDVALVAVTTVLITLLPRAATTQPLVSQPNRQPTAA</sequence>
<dbReference type="InterPro" id="IPR036259">
    <property type="entry name" value="MFS_trans_sf"/>
</dbReference>
<reference evidence="7 8" key="2">
    <citation type="submission" date="2019-09" db="EMBL/GenBank/DDBJ databases">
        <authorList>
            <person name="Jin C."/>
        </authorList>
    </citation>
    <scope>NUCLEOTIDE SEQUENCE [LARGE SCALE GENOMIC DNA]</scope>
    <source>
        <strain evidence="7 8">AN110305</strain>
    </source>
</reference>
<keyword evidence="2 5" id="KW-0812">Transmembrane</keyword>
<dbReference type="CDD" id="cd17321">
    <property type="entry name" value="MFS_MMR_MDR_like"/>
    <property type="match status" value="1"/>
</dbReference>
<feature type="transmembrane region" description="Helical" evidence="5">
    <location>
        <begin position="265"/>
        <end position="289"/>
    </location>
</feature>
<evidence type="ECO:0000313" key="7">
    <source>
        <dbReference type="EMBL" id="KAA2263042.1"/>
    </source>
</evidence>
<dbReference type="OrthoDB" id="4532109at2"/>
<feature type="transmembrane region" description="Helical" evidence="5">
    <location>
        <begin position="192"/>
        <end position="211"/>
    </location>
</feature>
<feature type="transmembrane region" description="Helical" evidence="5">
    <location>
        <begin position="401"/>
        <end position="421"/>
    </location>
</feature>
<feature type="transmembrane region" description="Helical" evidence="5">
    <location>
        <begin position="357"/>
        <end position="380"/>
    </location>
</feature>
<dbReference type="PROSITE" id="PS50850">
    <property type="entry name" value="MFS"/>
    <property type="match status" value="1"/>
</dbReference>
<evidence type="ECO:0000259" key="6">
    <source>
        <dbReference type="PROSITE" id="PS50850"/>
    </source>
</evidence>
<dbReference type="PRINTS" id="PR01036">
    <property type="entry name" value="TCRTETB"/>
</dbReference>
<feature type="transmembrane region" description="Helical" evidence="5">
    <location>
        <begin position="217"/>
        <end position="238"/>
    </location>
</feature>
<keyword evidence="3 5" id="KW-1133">Transmembrane helix</keyword>
<dbReference type="PANTHER" id="PTHR42718:SF39">
    <property type="entry name" value="ACTINORHODIN TRANSPORTER-RELATED"/>
    <property type="match status" value="1"/>
</dbReference>
<evidence type="ECO:0000256" key="3">
    <source>
        <dbReference type="ARBA" id="ARBA00022989"/>
    </source>
</evidence>
<comment type="subcellular location">
    <subcellularLocation>
        <location evidence="1">Cell membrane</location>
        <topology evidence="1">Multi-pass membrane protein</topology>
    </subcellularLocation>
</comment>
<name>A0A5B2XJV5_9PSEU</name>
<dbReference type="GO" id="GO:0005886">
    <property type="term" value="C:plasma membrane"/>
    <property type="evidence" value="ECO:0007669"/>
    <property type="project" value="UniProtKB-SubCell"/>
</dbReference>
<keyword evidence="8" id="KW-1185">Reference proteome</keyword>
<evidence type="ECO:0000256" key="2">
    <source>
        <dbReference type="ARBA" id="ARBA00022692"/>
    </source>
</evidence>
<dbReference type="PANTHER" id="PTHR42718">
    <property type="entry name" value="MAJOR FACILITATOR SUPERFAMILY MULTIDRUG TRANSPORTER MFSC"/>
    <property type="match status" value="1"/>
</dbReference>